<dbReference type="InterPro" id="IPR018120">
    <property type="entry name" value="Glyco_hydro_1_AS"/>
</dbReference>
<dbReference type="PRINTS" id="PR00131">
    <property type="entry name" value="GLHYDRLASE1"/>
</dbReference>
<keyword evidence="2 6" id="KW-0378">Hydrolase</keyword>
<keyword evidence="3" id="KW-0326">Glycosidase</keyword>
<evidence type="ECO:0000256" key="1">
    <source>
        <dbReference type="ARBA" id="ARBA00010838"/>
    </source>
</evidence>
<organism evidence="6 7">
    <name type="scientific">Thermococcus sibiricus</name>
    <dbReference type="NCBI Taxonomy" id="172049"/>
    <lineage>
        <taxon>Archaea</taxon>
        <taxon>Methanobacteriati</taxon>
        <taxon>Methanobacteriota</taxon>
        <taxon>Thermococci</taxon>
        <taxon>Thermococcales</taxon>
        <taxon>Thermococcaceae</taxon>
        <taxon>Thermococcus</taxon>
    </lineage>
</organism>
<dbReference type="SUPFAM" id="SSF51445">
    <property type="entry name" value="(Trans)glycosidases"/>
    <property type="match status" value="1"/>
</dbReference>
<dbReference type="Proteomes" id="UP000053911">
    <property type="component" value="Unassembled WGS sequence"/>
</dbReference>
<dbReference type="PROSITE" id="PS00572">
    <property type="entry name" value="GLYCOSYL_HYDROL_F1_1"/>
    <property type="match status" value="1"/>
</dbReference>
<reference evidence="7" key="1">
    <citation type="journal article" date="2015" name="MBio">
        <title>Genome-Resolved Metagenomic Analysis Reveals Roles for Candidate Phyla and Other Microbial Community Members in Biogeochemical Transformations in Oil Reservoirs.</title>
        <authorList>
            <person name="Hu P."/>
            <person name="Tom L."/>
            <person name="Singh A."/>
            <person name="Thomas B.C."/>
            <person name="Baker B.J."/>
            <person name="Piceno Y.M."/>
            <person name="Andersen G.L."/>
            <person name="Banfield J.F."/>
        </authorList>
    </citation>
    <scope>NUCLEOTIDE SEQUENCE [LARGE SCALE GENOMIC DNA]</scope>
</reference>
<dbReference type="InterPro" id="IPR017853">
    <property type="entry name" value="GH"/>
</dbReference>
<evidence type="ECO:0000256" key="3">
    <source>
        <dbReference type="ARBA" id="ARBA00023295"/>
    </source>
</evidence>
<dbReference type="EMBL" id="LGFD01000028">
    <property type="protein sequence ID" value="KUK17300.1"/>
    <property type="molecule type" value="Genomic_DNA"/>
</dbReference>
<sequence>MNAVIVFPKSFLFGTATSSHQIEGNNKWNDWWYYEQIGKLPYKSGKACNHWELYKEDISLMHFLGYDGYRFSIEWSRIFPKENEIDENALNRYLEIIELLVKSGITPNVTLHHFTSPIWFMQRGGFAKEENLKYWEQYVETVAGILKDVKLVATFNEPMVYVMMGYLTAYWPPFVKSPFKAFKVAANLLKAHALAYEILSSRLKVGIVKNIPIMLAASYMERDKKAAEKADNLFNWNFLDAIWSGKLKGVLSTYTVPESDVDFIGVNYYTASEVKYSWNPIKFFFEAKLADLSERKTQMGWSVYPEGIYKAITAVSRYEKPMYITENGIATLDDEWRKEFVVQHLQYVQKAIDEGYDVRGYFYWSFMDNYEWKEGFEPRFGLIEIDYKTYERKPRESAYVYGEIAQKKEISEELIKKYGLKGL</sequence>
<evidence type="ECO:0000313" key="6">
    <source>
        <dbReference type="EMBL" id="KUK17300.1"/>
    </source>
</evidence>
<comment type="similarity">
    <text evidence="1 5">Belongs to the glycosyl hydrolase 1 family.</text>
</comment>
<dbReference type="GO" id="GO:0005975">
    <property type="term" value="P:carbohydrate metabolic process"/>
    <property type="evidence" value="ECO:0007669"/>
    <property type="project" value="InterPro"/>
</dbReference>
<comment type="caution">
    <text evidence="6">The sequence shown here is derived from an EMBL/GenBank/DDBJ whole genome shotgun (WGS) entry which is preliminary data.</text>
</comment>
<dbReference type="PANTHER" id="PTHR10353:SF209">
    <property type="entry name" value="GALACTOLIPID GALACTOSYLTRANSFERASE SFR2, CHLOROPLASTIC"/>
    <property type="match status" value="1"/>
</dbReference>
<dbReference type="InterPro" id="IPR001360">
    <property type="entry name" value="Glyco_hydro_1"/>
</dbReference>
<evidence type="ECO:0000313" key="7">
    <source>
        <dbReference type="Proteomes" id="UP000053911"/>
    </source>
</evidence>
<evidence type="ECO:0000256" key="4">
    <source>
        <dbReference type="PROSITE-ProRule" id="PRU10055"/>
    </source>
</evidence>
<protein>
    <submittedName>
        <fullName evidence="6">Beta-glucan glucohydrolase</fullName>
    </submittedName>
</protein>
<name>A0A101EL15_9EURY</name>
<dbReference type="PATRIC" id="fig|172049.5.peg.342"/>
<dbReference type="GO" id="GO:0008422">
    <property type="term" value="F:beta-glucosidase activity"/>
    <property type="evidence" value="ECO:0007669"/>
    <property type="project" value="TreeGrafter"/>
</dbReference>
<dbReference type="Gene3D" id="3.20.20.80">
    <property type="entry name" value="Glycosidases"/>
    <property type="match status" value="1"/>
</dbReference>
<evidence type="ECO:0000256" key="2">
    <source>
        <dbReference type="ARBA" id="ARBA00022801"/>
    </source>
</evidence>
<dbReference type="RefSeq" id="WP_283217718.1">
    <property type="nucleotide sequence ID" value="NZ_LGFD01000028.1"/>
</dbReference>
<proteinExistence type="inferred from homology"/>
<feature type="active site" description="Nucleophile" evidence="4">
    <location>
        <position position="326"/>
    </location>
</feature>
<accession>A0A101EL15</accession>
<dbReference type="Pfam" id="PF00232">
    <property type="entry name" value="Glyco_hydro_1"/>
    <property type="match status" value="1"/>
</dbReference>
<dbReference type="PANTHER" id="PTHR10353">
    <property type="entry name" value="GLYCOSYL HYDROLASE"/>
    <property type="match status" value="1"/>
</dbReference>
<evidence type="ECO:0000256" key="5">
    <source>
        <dbReference type="RuleBase" id="RU003690"/>
    </source>
</evidence>
<dbReference type="AlphaFoldDB" id="A0A101EL15"/>
<gene>
    <name evidence="6" type="ORF">XD54_1408</name>
</gene>